<dbReference type="Proteomes" id="UP000261166">
    <property type="component" value="Unassembled WGS sequence"/>
</dbReference>
<dbReference type="GO" id="GO:0016052">
    <property type="term" value="P:carbohydrate catabolic process"/>
    <property type="evidence" value="ECO:0007669"/>
    <property type="project" value="InterPro"/>
</dbReference>
<dbReference type="GO" id="GO:0004557">
    <property type="term" value="F:alpha-galactosidase activity"/>
    <property type="evidence" value="ECO:0007669"/>
    <property type="project" value="InterPro"/>
</dbReference>
<comment type="caution">
    <text evidence="1">The sequence shown here is derived from an EMBL/GenBank/DDBJ whole genome shotgun (WGS) entry which is preliminary data.</text>
</comment>
<name>A0A3E3IWP5_9FIRM</name>
<dbReference type="PANTHER" id="PTHR43053">
    <property type="entry name" value="GLYCOSIDASE FAMILY 31"/>
    <property type="match status" value="1"/>
</dbReference>
<dbReference type="OrthoDB" id="9807519at2"/>
<evidence type="ECO:0000313" key="2">
    <source>
        <dbReference type="Proteomes" id="UP000261166"/>
    </source>
</evidence>
<gene>
    <name evidence="1" type="ORF">DWY69_12800</name>
</gene>
<protein>
    <submittedName>
        <fullName evidence="1">Alpha-galactosidase</fullName>
    </submittedName>
</protein>
<accession>A0A3E3IWP5</accession>
<dbReference type="EMBL" id="QVLU01000010">
    <property type="protein sequence ID" value="RGE71476.1"/>
    <property type="molecule type" value="Genomic_DNA"/>
</dbReference>
<sequence>MIQNSRNFPYEIRTAHPAYLNMEEHWEYTVKDKWVYHVYFTGHCRNVIGKGIEFIFQIPDRDIMYRWHPVCGCDRTLRADWDEDLHTMNAVSAPVISMINGSDENRFTLALSETQKTIHMNAGVHEEDGTILFSACIDAGELEEVDSYSIALYLNQEKSPVWKAVDDVRFWWEKTMGLVPLGVPDTARYPMYSTWYSFHQEIADRSLEEEAQRAKELGFSTIIVDDGWQTDDNNRGYAYCGDWEPALEKFPSMKEHVERIHQLDMKFMIWFSVPFIGIHAKRWEEFSDKLIYFDKSRQAGVLDIRFPEIRQYLLQFYVRAVKEWKVDGLKLDFIDEFFFRSGCIERTGISCRSIQEALDSLLQEVTAELKKYNPDIMIEFRQRYIGPGIRRYGNIFRVADCPESALTNRIGSVDLRMLSGSTAVHSDMIMWNERELPEDIAIQLQNAAFATPQISVRLDRLSEEQKEVLKFWIKFCKENMELLQQSQIMPTEAGHLYPVVRTELRGEEIIAVYGPDRVISLNEDLRKHTIIWANKSPVAYVLMKQKNARNICRYDCRGHVLENVEEKKGECRAVPMTAGGLLVISEQ</sequence>
<evidence type="ECO:0000313" key="1">
    <source>
        <dbReference type="EMBL" id="RGE71476.1"/>
    </source>
</evidence>
<dbReference type="InterPro" id="IPR017853">
    <property type="entry name" value="GH"/>
</dbReference>
<dbReference type="Pfam" id="PF02065">
    <property type="entry name" value="Melibiase"/>
    <property type="match status" value="1"/>
</dbReference>
<proteinExistence type="predicted"/>
<dbReference type="InterPro" id="IPR050985">
    <property type="entry name" value="Alpha-glycosidase_related"/>
</dbReference>
<dbReference type="InterPro" id="IPR013785">
    <property type="entry name" value="Aldolase_TIM"/>
</dbReference>
<dbReference type="SUPFAM" id="SSF51445">
    <property type="entry name" value="(Trans)glycosidases"/>
    <property type="match status" value="1"/>
</dbReference>
<organism evidence="1 2">
    <name type="scientific">Eisenbergiella massiliensis</name>
    <dbReference type="NCBI Taxonomy" id="1720294"/>
    <lineage>
        <taxon>Bacteria</taxon>
        <taxon>Bacillati</taxon>
        <taxon>Bacillota</taxon>
        <taxon>Clostridia</taxon>
        <taxon>Lachnospirales</taxon>
        <taxon>Lachnospiraceae</taxon>
        <taxon>Eisenbergiella</taxon>
    </lineage>
</organism>
<dbReference type="RefSeq" id="WP_025491596.1">
    <property type="nucleotide sequence ID" value="NZ_CALBAU010000465.1"/>
</dbReference>
<dbReference type="Gene3D" id="3.20.20.70">
    <property type="entry name" value="Aldolase class I"/>
    <property type="match status" value="1"/>
</dbReference>
<reference evidence="1 2" key="1">
    <citation type="submission" date="2018-08" db="EMBL/GenBank/DDBJ databases">
        <title>A genome reference for cultivated species of the human gut microbiota.</title>
        <authorList>
            <person name="Zou Y."/>
            <person name="Xue W."/>
            <person name="Luo G."/>
        </authorList>
    </citation>
    <scope>NUCLEOTIDE SEQUENCE [LARGE SCALE GENOMIC DNA]</scope>
    <source>
        <strain evidence="1 2">AF26-4BH</strain>
    </source>
</reference>
<dbReference type="AlphaFoldDB" id="A0A3E3IWP5"/>
<dbReference type="InterPro" id="IPR002252">
    <property type="entry name" value="Glyco_hydro_36"/>
</dbReference>
<dbReference type="CDD" id="cd14791">
    <property type="entry name" value="GH36"/>
    <property type="match status" value="1"/>
</dbReference>